<evidence type="ECO:0000256" key="3">
    <source>
        <dbReference type="ARBA" id="ARBA00022729"/>
    </source>
</evidence>
<dbReference type="GO" id="GO:0030313">
    <property type="term" value="C:cell envelope"/>
    <property type="evidence" value="ECO:0007669"/>
    <property type="project" value="UniProtKB-SubCell"/>
</dbReference>
<dbReference type="Gene3D" id="3.40.190.10">
    <property type="entry name" value="Periplasmic binding protein-like II"/>
    <property type="match status" value="2"/>
</dbReference>
<sequence length="255" mass="28175">MILALIGVITISMIGCSKKEQAAWSKIEKDGSFTYACSGGYPPFNYIDEKDHSLVGFDVDIANALAKEMGVKAEGITTEWDGILGGLTSKRFDCIIGSMAVTDDRKKQVSFTSPYYYDGAQFFAPKSKGYTSIKDMKDGKVGVVTGTTFQEELAKYPNVSEVLQFTSDIENFMAVQNKYTDGLVTSRFVGLQAPKKYNLVPVGELLYSEDIAIAVRKEDKQFLDKLNEALAAIIKNGTYEEISNKYFGTNILNKE</sequence>
<dbReference type="PROSITE" id="PS01039">
    <property type="entry name" value="SBP_BACTERIAL_3"/>
    <property type="match status" value="1"/>
</dbReference>
<evidence type="ECO:0000256" key="4">
    <source>
        <dbReference type="RuleBase" id="RU003744"/>
    </source>
</evidence>
<name>A0A371AYR7_9FIRM</name>
<dbReference type="AlphaFoldDB" id="A0A371AYR7"/>
<reference evidence="6 7" key="1">
    <citation type="submission" date="2018-07" db="EMBL/GenBank/DDBJ databases">
        <title>Anaerosacharophilus polymeroproducens gen. nov. sp. nov., an anaerobic bacterium isolated from salt field.</title>
        <authorList>
            <person name="Kim W."/>
            <person name="Yang S.-H."/>
            <person name="Oh J."/>
            <person name="Lee J.-H."/>
            <person name="Kwon K.K."/>
        </authorList>
    </citation>
    <scope>NUCLEOTIDE SEQUENCE [LARGE SCALE GENOMIC DNA]</scope>
    <source>
        <strain evidence="6 7">MCWD5</strain>
    </source>
</reference>
<dbReference type="SUPFAM" id="SSF53850">
    <property type="entry name" value="Periplasmic binding protein-like II"/>
    <property type="match status" value="1"/>
</dbReference>
<keyword evidence="7" id="KW-1185">Reference proteome</keyword>
<dbReference type="EMBL" id="QRCT01000012">
    <property type="protein sequence ID" value="RDU24744.1"/>
    <property type="molecule type" value="Genomic_DNA"/>
</dbReference>
<dbReference type="InterPro" id="IPR001638">
    <property type="entry name" value="Solute-binding_3/MltF_N"/>
</dbReference>
<evidence type="ECO:0000256" key="2">
    <source>
        <dbReference type="ARBA" id="ARBA00010333"/>
    </source>
</evidence>
<dbReference type="PANTHER" id="PTHR35936">
    <property type="entry name" value="MEMBRANE-BOUND LYTIC MUREIN TRANSGLYCOSYLASE F"/>
    <property type="match status" value="1"/>
</dbReference>
<evidence type="ECO:0000313" key="7">
    <source>
        <dbReference type="Proteomes" id="UP000255036"/>
    </source>
</evidence>
<gene>
    <name evidence="6" type="ORF">DWV06_02855</name>
</gene>
<evidence type="ECO:0000313" key="6">
    <source>
        <dbReference type="EMBL" id="RDU24744.1"/>
    </source>
</evidence>
<dbReference type="OrthoDB" id="115856at2"/>
<keyword evidence="3" id="KW-0732">Signal</keyword>
<organism evidence="6 7">
    <name type="scientific">Anaerosacchariphilus polymeriproducens</name>
    <dbReference type="NCBI Taxonomy" id="1812858"/>
    <lineage>
        <taxon>Bacteria</taxon>
        <taxon>Bacillati</taxon>
        <taxon>Bacillota</taxon>
        <taxon>Clostridia</taxon>
        <taxon>Lachnospirales</taxon>
        <taxon>Lachnospiraceae</taxon>
        <taxon>Anaerosacchariphilus</taxon>
    </lineage>
</organism>
<accession>A0A371AYR7</accession>
<dbReference type="Pfam" id="PF00497">
    <property type="entry name" value="SBP_bac_3"/>
    <property type="match status" value="1"/>
</dbReference>
<comment type="similarity">
    <text evidence="2 4">Belongs to the bacterial solute-binding protein 3 family.</text>
</comment>
<evidence type="ECO:0000256" key="1">
    <source>
        <dbReference type="ARBA" id="ARBA00004196"/>
    </source>
</evidence>
<proteinExistence type="inferred from homology"/>
<comment type="caution">
    <text evidence="6">The sequence shown here is derived from an EMBL/GenBank/DDBJ whole genome shotgun (WGS) entry which is preliminary data.</text>
</comment>
<dbReference type="SMART" id="SM00062">
    <property type="entry name" value="PBPb"/>
    <property type="match status" value="1"/>
</dbReference>
<dbReference type="Proteomes" id="UP000255036">
    <property type="component" value="Unassembled WGS sequence"/>
</dbReference>
<feature type="domain" description="Solute-binding protein family 3/N-terminal" evidence="5">
    <location>
        <begin position="32"/>
        <end position="250"/>
    </location>
</feature>
<dbReference type="PANTHER" id="PTHR35936:SF19">
    <property type="entry name" value="AMINO-ACID-BINDING PROTEIN YXEM-RELATED"/>
    <property type="match status" value="1"/>
</dbReference>
<evidence type="ECO:0000259" key="5">
    <source>
        <dbReference type="SMART" id="SM00062"/>
    </source>
</evidence>
<protein>
    <submittedName>
        <fullName evidence="6">ABC transporter substrate-binding protein</fullName>
    </submittedName>
</protein>
<dbReference type="InterPro" id="IPR018313">
    <property type="entry name" value="SBP_3_CS"/>
</dbReference>
<comment type="subcellular location">
    <subcellularLocation>
        <location evidence="1">Cell envelope</location>
    </subcellularLocation>
</comment>